<dbReference type="Pfam" id="PF01874">
    <property type="entry name" value="CitG"/>
    <property type="match status" value="1"/>
</dbReference>
<keyword evidence="3" id="KW-1185">Reference proteome</keyword>
<dbReference type="GO" id="GO:0046917">
    <property type="term" value="F:triphosphoribosyl-dephospho-CoA synthase activity"/>
    <property type="evidence" value="ECO:0007669"/>
    <property type="project" value="UniProtKB-EC"/>
</dbReference>
<feature type="region of interest" description="Disordered" evidence="1">
    <location>
        <begin position="254"/>
        <end position="277"/>
    </location>
</feature>
<dbReference type="Proteomes" id="UP001596145">
    <property type="component" value="Unassembled WGS sequence"/>
</dbReference>
<accession>A0ABD5QU11</accession>
<sequence length="346" mass="36311">MSPPHAPADDATLALLLEVAGTPKPGNVDRRRDLADLRFESFLGGAVGAREGLERAARGAAVGHAFERAVAGMADRAGTNTQFGCLLLLVPLLRATRNGDLSPDGLDRVTRGTTVDDAVAFYRAFEHVDVAVGDPPEDAEALDVRRGADAEPSLRERGFTLRDVMAASATVDEAVDGGTGDRVPDRNSQEWVEGFPRTFRAAEWIRADEGPLTDRTARAFLGLLAAEPDTLVATAHGPEVAREASATARAIVSGVDRDPDADRDLDRADAPRDDHTVDFTPDADAIHAIDLGAAEELAASFVDRGINPGTTADLSCAALYVALRRGARLDGSDGDGSDGDGNGVDP</sequence>
<dbReference type="EMBL" id="JBHSKV010000018">
    <property type="protein sequence ID" value="MFC5135648.1"/>
    <property type="molecule type" value="Genomic_DNA"/>
</dbReference>
<comment type="caution">
    <text evidence="2">The sequence shown here is derived from an EMBL/GenBank/DDBJ whole genome shotgun (WGS) entry which is preliminary data.</text>
</comment>
<dbReference type="AlphaFoldDB" id="A0ABD5QU11"/>
<proteinExistence type="predicted"/>
<evidence type="ECO:0000256" key="1">
    <source>
        <dbReference type="SAM" id="MobiDB-lite"/>
    </source>
</evidence>
<evidence type="ECO:0000313" key="3">
    <source>
        <dbReference type="Proteomes" id="UP001596145"/>
    </source>
</evidence>
<keyword evidence="2" id="KW-0808">Transferase</keyword>
<dbReference type="GO" id="GO:0016757">
    <property type="term" value="F:glycosyltransferase activity"/>
    <property type="evidence" value="ECO:0007669"/>
    <property type="project" value="UniProtKB-KW"/>
</dbReference>
<gene>
    <name evidence="2" type="ORF">ACFPJA_13090</name>
</gene>
<dbReference type="RefSeq" id="WP_122106310.1">
    <property type="nucleotide sequence ID" value="NZ_JBHSKV010000018.1"/>
</dbReference>
<reference evidence="2 3" key="1">
    <citation type="journal article" date="2019" name="Int. J. Syst. Evol. Microbiol.">
        <title>The Global Catalogue of Microorganisms (GCM) 10K type strain sequencing project: providing services to taxonomists for standard genome sequencing and annotation.</title>
        <authorList>
            <consortium name="The Broad Institute Genomics Platform"/>
            <consortium name="The Broad Institute Genome Sequencing Center for Infectious Disease"/>
            <person name="Wu L."/>
            <person name="Ma J."/>
        </authorList>
    </citation>
    <scope>NUCLEOTIDE SEQUENCE [LARGE SCALE GENOMIC DNA]</scope>
    <source>
        <strain evidence="2 3">CGMCC 1.16026</strain>
    </source>
</reference>
<dbReference type="PANTHER" id="PTHR42280">
    <property type="entry name" value="CITG FAMILY PROTEIN"/>
    <property type="match status" value="1"/>
</dbReference>
<dbReference type="InterPro" id="IPR002736">
    <property type="entry name" value="CitG"/>
</dbReference>
<organism evidence="2 3">
    <name type="scientific">Halorubrum glutamatedens</name>
    <dbReference type="NCBI Taxonomy" id="2707018"/>
    <lineage>
        <taxon>Archaea</taxon>
        <taxon>Methanobacteriati</taxon>
        <taxon>Methanobacteriota</taxon>
        <taxon>Stenosarchaea group</taxon>
        <taxon>Halobacteria</taxon>
        <taxon>Halobacteriales</taxon>
        <taxon>Haloferacaceae</taxon>
        <taxon>Halorubrum</taxon>
    </lineage>
</organism>
<name>A0ABD5QU11_9EURY</name>
<dbReference type="EC" id="2.4.2.52" evidence="2"/>
<feature type="compositionally biased region" description="Basic and acidic residues" evidence="1">
    <location>
        <begin position="255"/>
        <end position="277"/>
    </location>
</feature>
<dbReference type="PANTHER" id="PTHR42280:SF1">
    <property type="entry name" value="CITG FAMILY PROTEIN"/>
    <property type="match status" value="1"/>
</dbReference>
<evidence type="ECO:0000313" key="2">
    <source>
        <dbReference type="EMBL" id="MFC5135648.1"/>
    </source>
</evidence>
<dbReference type="Gene3D" id="1.10.4200.10">
    <property type="entry name" value="Triphosphoribosyl-dephospho-CoA protein"/>
    <property type="match status" value="1"/>
</dbReference>
<keyword evidence="2" id="KW-0328">Glycosyltransferase</keyword>
<protein>
    <submittedName>
        <fullName evidence="2">Triphosphoribosyl-dephospho-CoA synthase</fullName>
        <ecNumber evidence="2">2.4.2.52</ecNumber>
    </submittedName>
</protein>